<feature type="transmembrane region" description="Helical" evidence="2">
    <location>
        <begin position="90"/>
        <end position="111"/>
    </location>
</feature>
<keyword evidence="2" id="KW-1133">Transmembrane helix</keyword>
<evidence type="ECO:0000256" key="2">
    <source>
        <dbReference type="SAM" id="Phobius"/>
    </source>
</evidence>
<keyword evidence="4" id="KW-1185">Reference proteome</keyword>
<name>A0AAJ8JYS0_9TREE</name>
<reference evidence="3" key="1">
    <citation type="submission" date="2016-06" db="EMBL/GenBank/DDBJ databases">
        <authorList>
            <person name="Cuomo C."/>
            <person name="Litvintseva A."/>
            <person name="Heitman J."/>
            <person name="Chen Y."/>
            <person name="Sun S."/>
            <person name="Springer D."/>
            <person name="Dromer F."/>
            <person name="Young S."/>
            <person name="Zeng Q."/>
            <person name="Chapman S."/>
            <person name="Gujja S."/>
            <person name="Saif S."/>
            <person name="Birren B."/>
        </authorList>
    </citation>
    <scope>NUCLEOTIDE SEQUENCE</scope>
    <source>
        <strain evidence="3">CBS 7841</strain>
    </source>
</reference>
<feature type="region of interest" description="Disordered" evidence="1">
    <location>
        <begin position="233"/>
        <end position="260"/>
    </location>
</feature>
<dbReference type="KEGG" id="cdep:91090420"/>
<dbReference type="RefSeq" id="XP_066071667.1">
    <property type="nucleotide sequence ID" value="XM_066215570.1"/>
</dbReference>
<accession>A0AAJ8JYS0</accession>
<keyword evidence="2" id="KW-0472">Membrane</keyword>
<keyword evidence="2" id="KW-0812">Transmembrane</keyword>
<feature type="compositionally biased region" description="Basic and acidic residues" evidence="1">
    <location>
        <begin position="245"/>
        <end position="260"/>
    </location>
</feature>
<sequence length="260" mass="28987">MESVAQAMTTLTPSWTTVSPSTSSRDASIGIMNYSSTYSPVSSTASHTSSTSPSSITTSSSTDYYSSLNVTESSLTPASLHSFARSLSTYLAIGAVILGIFVAICLASWLYKRRKRQKRFKSKFGEDDEEENMNWNDGKTRRVWDPETGMGVIVKDETRQEKDTLTPRERGCENERRRSMMLEDAVESPVKDTYLETVKPTMRLITTLPNQPSGMSVDWKDKDEDCVAVVVEGVHSGSSSPVLSPERESKRRLLDRKQKE</sequence>
<dbReference type="GeneID" id="91090420"/>
<organism evidence="3 4">
    <name type="scientific">Cryptococcus depauperatus CBS 7841</name>
    <dbReference type="NCBI Taxonomy" id="1295531"/>
    <lineage>
        <taxon>Eukaryota</taxon>
        <taxon>Fungi</taxon>
        <taxon>Dikarya</taxon>
        <taxon>Basidiomycota</taxon>
        <taxon>Agaricomycotina</taxon>
        <taxon>Tremellomycetes</taxon>
        <taxon>Tremellales</taxon>
        <taxon>Cryptococcaceae</taxon>
        <taxon>Cryptococcus</taxon>
    </lineage>
</organism>
<protein>
    <submittedName>
        <fullName evidence="3">Uncharacterized protein</fullName>
    </submittedName>
</protein>
<reference evidence="3" key="2">
    <citation type="journal article" date="2022" name="Elife">
        <title>Obligate sexual reproduction of a homothallic fungus closely related to the Cryptococcus pathogenic species complex.</title>
        <authorList>
            <person name="Passer A.R."/>
            <person name="Clancey S.A."/>
            <person name="Shea T."/>
            <person name="David-Palma M."/>
            <person name="Averette A.F."/>
            <person name="Boekhout T."/>
            <person name="Porcel B.M."/>
            <person name="Nowrousian M."/>
            <person name="Cuomo C.A."/>
            <person name="Sun S."/>
            <person name="Heitman J."/>
            <person name="Coelho M.A."/>
        </authorList>
    </citation>
    <scope>NUCLEOTIDE SEQUENCE</scope>
    <source>
        <strain evidence="3">CBS 7841</strain>
    </source>
</reference>
<feature type="compositionally biased region" description="Low complexity" evidence="1">
    <location>
        <begin position="233"/>
        <end position="242"/>
    </location>
</feature>
<proteinExistence type="predicted"/>
<dbReference type="AlphaFoldDB" id="A0AAJ8JYS0"/>
<dbReference type="EMBL" id="CP143791">
    <property type="protein sequence ID" value="WVN90967.1"/>
    <property type="molecule type" value="Genomic_DNA"/>
</dbReference>
<feature type="region of interest" description="Disordered" evidence="1">
    <location>
        <begin position="159"/>
        <end position="179"/>
    </location>
</feature>
<evidence type="ECO:0000256" key="1">
    <source>
        <dbReference type="SAM" id="MobiDB-lite"/>
    </source>
</evidence>
<evidence type="ECO:0000313" key="3">
    <source>
        <dbReference type="EMBL" id="WVN90967.1"/>
    </source>
</evidence>
<evidence type="ECO:0000313" key="4">
    <source>
        <dbReference type="Proteomes" id="UP000094043"/>
    </source>
</evidence>
<gene>
    <name evidence="3" type="ORF">L203_106212</name>
</gene>
<dbReference type="Proteomes" id="UP000094043">
    <property type="component" value="Chromosome 8"/>
</dbReference>
<reference evidence="3" key="3">
    <citation type="submission" date="2024-01" db="EMBL/GenBank/DDBJ databases">
        <authorList>
            <person name="Coelho M.A."/>
            <person name="David-Palma M."/>
            <person name="Shea T."/>
            <person name="Sun S."/>
            <person name="Cuomo C.A."/>
            <person name="Heitman J."/>
        </authorList>
    </citation>
    <scope>NUCLEOTIDE SEQUENCE</scope>
    <source>
        <strain evidence="3">CBS 7841</strain>
    </source>
</reference>